<comment type="caution">
    <text evidence="2">The sequence shown here is derived from an EMBL/GenBank/DDBJ whole genome shotgun (WGS) entry which is preliminary data.</text>
</comment>
<sequence length="195" mass="21256">MAAGTKPPALFKLRRVHLGNGWAGARIMREVSAPMRFLRALLTPFKAEPAQHARSADPVIVHLHKDSPSSRFSGTSSRLSIPIPELEPSKSPIPNTHNTDERPGAQPNSPRTETALALSSLAALHDGSLDFFHKRDPSTQVPPRTGRGPPPQGASQTARPSLIPAHVNYLYKYGRLADLRCLTHQSRELLLPIAP</sequence>
<name>A0A9Q0AQ78_9PEZI</name>
<accession>A0A9Q0AQ78</accession>
<dbReference type="EMBL" id="JAFIMR010000017">
    <property type="protein sequence ID" value="KAI1868361.1"/>
    <property type="molecule type" value="Genomic_DNA"/>
</dbReference>
<gene>
    <name evidence="2" type="ORF">JX265_007184</name>
</gene>
<protein>
    <submittedName>
        <fullName evidence="2">Uncharacterized protein</fullName>
    </submittedName>
</protein>
<evidence type="ECO:0000256" key="1">
    <source>
        <dbReference type="SAM" id="MobiDB-lite"/>
    </source>
</evidence>
<feature type="region of interest" description="Disordered" evidence="1">
    <location>
        <begin position="131"/>
        <end position="160"/>
    </location>
</feature>
<reference evidence="2" key="1">
    <citation type="submission" date="2021-03" db="EMBL/GenBank/DDBJ databases">
        <title>Revisited historic fungal species revealed as producer of novel bioactive compounds through whole genome sequencing and comparative genomics.</title>
        <authorList>
            <person name="Vignolle G.A."/>
            <person name="Hochenegger N."/>
            <person name="Mach R.L."/>
            <person name="Mach-Aigner A.R."/>
            <person name="Javad Rahimi M."/>
            <person name="Salim K.A."/>
            <person name="Chan C.M."/>
            <person name="Lim L.B.L."/>
            <person name="Cai F."/>
            <person name="Druzhinina I.S."/>
            <person name="U'Ren J.M."/>
            <person name="Derntl C."/>
        </authorList>
    </citation>
    <scope>NUCLEOTIDE SEQUENCE</scope>
    <source>
        <strain evidence="2">TUCIM 5799</strain>
    </source>
</reference>
<feature type="region of interest" description="Disordered" evidence="1">
    <location>
        <begin position="65"/>
        <end position="113"/>
    </location>
</feature>
<keyword evidence="3" id="KW-1185">Reference proteome</keyword>
<proteinExistence type="predicted"/>
<feature type="compositionally biased region" description="Low complexity" evidence="1">
    <location>
        <begin position="69"/>
        <end position="80"/>
    </location>
</feature>
<dbReference type="AlphaFoldDB" id="A0A9Q0AQ78"/>
<evidence type="ECO:0000313" key="3">
    <source>
        <dbReference type="Proteomes" id="UP000829685"/>
    </source>
</evidence>
<organism evidence="2 3">
    <name type="scientific">Neoarthrinium moseri</name>
    <dbReference type="NCBI Taxonomy" id="1658444"/>
    <lineage>
        <taxon>Eukaryota</taxon>
        <taxon>Fungi</taxon>
        <taxon>Dikarya</taxon>
        <taxon>Ascomycota</taxon>
        <taxon>Pezizomycotina</taxon>
        <taxon>Sordariomycetes</taxon>
        <taxon>Xylariomycetidae</taxon>
        <taxon>Amphisphaeriales</taxon>
        <taxon>Apiosporaceae</taxon>
        <taxon>Neoarthrinium</taxon>
    </lineage>
</organism>
<dbReference type="Proteomes" id="UP000829685">
    <property type="component" value="Unassembled WGS sequence"/>
</dbReference>
<evidence type="ECO:0000313" key="2">
    <source>
        <dbReference type="EMBL" id="KAI1868361.1"/>
    </source>
</evidence>